<dbReference type="RefSeq" id="WP_273157981.1">
    <property type="nucleotide sequence ID" value="NZ_JABZSJ010000001.1"/>
</dbReference>
<proteinExistence type="predicted"/>
<dbReference type="Proteomes" id="UP000771736">
    <property type="component" value="Unassembled WGS sequence"/>
</dbReference>
<dbReference type="AlphaFoldDB" id="A0A930HK32"/>
<name>A0A930HK32_9BACT</name>
<dbReference type="EMBL" id="JABZSJ010000001">
    <property type="protein sequence ID" value="MBF1383235.1"/>
    <property type="molecule type" value="Genomic_DNA"/>
</dbReference>
<evidence type="ECO:0000313" key="3">
    <source>
        <dbReference type="Proteomes" id="UP000771736"/>
    </source>
</evidence>
<reference evidence="2" key="1">
    <citation type="submission" date="2020-04" db="EMBL/GenBank/DDBJ databases">
        <title>Deep metagenomics examines the oral microbiome during advanced dental caries in children, revealing novel taxa and co-occurrences with host molecules.</title>
        <authorList>
            <person name="Baker J.L."/>
            <person name="Morton J.T."/>
            <person name="Dinis M."/>
            <person name="Alvarez R."/>
            <person name="Tran N.C."/>
            <person name="Knight R."/>
            <person name="Edlund A."/>
        </authorList>
    </citation>
    <scope>NUCLEOTIDE SEQUENCE</scope>
    <source>
        <strain evidence="2">JCVI_44_bin.5</strain>
    </source>
</reference>
<evidence type="ECO:0000256" key="1">
    <source>
        <dbReference type="SAM" id="SignalP"/>
    </source>
</evidence>
<evidence type="ECO:0000313" key="2">
    <source>
        <dbReference type="EMBL" id="MBF1383235.1"/>
    </source>
</evidence>
<feature type="chain" id="PRO_5036813608" evidence="1">
    <location>
        <begin position="28"/>
        <end position="363"/>
    </location>
</feature>
<gene>
    <name evidence="2" type="ORF">HXN26_00015</name>
</gene>
<organism evidence="2 3">
    <name type="scientific">Prevotella aurantiaca</name>
    <dbReference type="NCBI Taxonomy" id="596085"/>
    <lineage>
        <taxon>Bacteria</taxon>
        <taxon>Pseudomonadati</taxon>
        <taxon>Bacteroidota</taxon>
        <taxon>Bacteroidia</taxon>
        <taxon>Bacteroidales</taxon>
        <taxon>Prevotellaceae</taxon>
        <taxon>Prevotella</taxon>
    </lineage>
</organism>
<feature type="signal peptide" evidence="1">
    <location>
        <begin position="1"/>
        <end position="27"/>
    </location>
</feature>
<accession>A0A930HK32</accession>
<keyword evidence="1" id="KW-0732">Signal</keyword>
<comment type="caution">
    <text evidence="2">The sequence shown here is derived from an EMBL/GenBank/DDBJ whole genome shotgun (WGS) entry which is preliminary data.</text>
</comment>
<sequence length="363" mass="41013">MKSMNQLKYRIIFSLLFLAIGTLTTQATNDEHGIIAAKELKIPIYRNYRMYVKKYNKATQEHIAKGERIVLRYSSANESVIEPKGNAFKSVGKGKTELTLRISSAYPGTLDAFDPDHILDEMKFMVEVDDHVDMTFPQFSASWGEKKAKTMDDFLKSEAYTKYTEEYWTMNPKVSEEEREGLEILSTNNAEFPFMMLAFTPEENELCALYLLAASWERVTTPQVSEVYKLFTANGFIDRGTNPDTRCWQMYNPESKTLATCGLMIVQGCGYCYVSLSYLADDPSPSGIYEVRAEQPKVSCQLNNGILNVQADDYIGESLAIYSFDGKCLKTSKIKAGNNIILNLPHQPFFVRVGSCAAIKVMP</sequence>
<protein>
    <submittedName>
        <fullName evidence="2">Uncharacterized protein</fullName>
    </submittedName>
</protein>